<reference evidence="5 6" key="1">
    <citation type="submission" date="2018-10" db="EMBL/GenBank/DDBJ databases">
        <authorList>
            <person name="Chen W.-M."/>
        </authorList>
    </citation>
    <scope>NUCLEOTIDE SEQUENCE [LARGE SCALE GENOMIC DNA]</scope>
    <source>
        <strain evidence="5 6">H-5</strain>
    </source>
</reference>
<gene>
    <name evidence="5" type="ORF">ED236_10810</name>
</gene>
<evidence type="ECO:0000313" key="6">
    <source>
        <dbReference type="Proteomes" id="UP000275137"/>
    </source>
</evidence>
<feature type="region of interest" description="Disordered" evidence="2">
    <location>
        <begin position="653"/>
        <end position="734"/>
    </location>
</feature>
<accession>A0A3N0UXR3</accession>
<feature type="domain" description="Pilus formation protein N-terminal" evidence="4">
    <location>
        <begin position="39"/>
        <end position="105"/>
    </location>
</feature>
<name>A0A3N0UXR3_9PROT</name>
<dbReference type="InterPro" id="IPR004846">
    <property type="entry name" value="T2SS/T3SS_dom"/>
</dbReference>
<evidence type="ECO:0000256" key="1">
    <source>
        <dbReference type="RuleBase" id="RU004003"/>
    </source>
</evidence>
<dbReference type="Pfam" id="PF13629">
    <property type="entry name" value="T2SS-T3SS_pil_N"/>
    <property type="match status" value="1"/>
</dbReference>
<sequence>MTGIGRSILGLSRVGLVVLVLMLIGVPATAMSAGTDGGRIEITRGHNKLLEIEEGIATVAIGSPGIATSLVVRPNTLMLNGVGVGTTSLTLFTTSGKVRHYMLTVGPDLVSLRMHLQRLDPRITVATDPNGDAIVLGGTARSVELVDLAVEAATKFVGSITIATSKTSNTPQPIAGAGTAASPTPTPVVTETVASPAELKVVNLILVQDSLLSMDQRLERLLKEIDTRIEVEKLNSAFLLKGKVRNPSALARAIAVADRFVNGGADPDVSVITDKGGVLTGNTDEVQRQALGPANLLNNRAQGGNAPGSAPVVRDNSEPRTFGRGGAGGQGANGGQQGFRQPFNLSLPLMQENGNIARNIGRGDVVTAANGKVVSLLKVDALARVEVQMRIVTVDRGKTRDLGIDWSLNGGRVQLNTGAAAANNEVIQSLAASSATGSISSLSITSFLRAAEDLGAAETLYEPLVSAVSGETASFLLGGTVPLYTEEFEAVGGVIGGIGTRTRTLEYAEFGLRYFVRPTVLEDGRISTVLDQSISAPDYNIAGGTFRDSLGNPIPAFTRRAVSTLTESKDGETWAIAGLVDQRDVRNLSKVPFLSTIPIIGRLFQRQVDDRSRSELFIMVTARTVQSNEVQDEAVPVIAPELKPVEILPIRRDAFDINEDETEPRDEPGDEYSDEPRQEPRVAPAPAAIPRIQAPPEYPRSPARPVPVTPVPANPRPIELNAIEPRPEPDRPFKQIAPDNLAMLLAAASTQDSSRPMMKTTPNSRLKGKYYGHP</sequence>
<dbReference type="AlphaFoldDB" id="A0A3N0UXR3"/>
<dbReference type="InterPro" id="IPR050810">
    <property type="entry name" value="Bact_Secretion_Sys_Channel"/>
</dbReference>
<feature type="compositionally biased region" description="Low complexity" evidence="2">
    <location>
        <begin position="173"/>
        <end position="187"/>
    </location>
</feature>
<dbReference type="Proteomes" id="UP000275137">
    <property type="component" value="Unassembled WGS sequence"/>
</dbReference>
<comment type="similarity">
    <text evidence="1">Belongs to the bacterial secretin family.</text>
</comment>
<feature type="compositionally biased region" description="Acidic residues" evidence="2">
    <location>
        <begin position="656"/>
        <end position="673"/>
    </location>
</feature>
<dbReference type="GO" id="GO:0015627">
    <property type="term" value="C:type II protein secretion system complex"/>
    <property type="evidence" value="ECO:0007669"/>
    <property type="project" value="TreeGrafter"/>
</dbReference>
<feature type="region of interest" description="Disordered" evidence="2">
    <location>
        <begin position="748"/>
        <end position="774"/>
    </location>
</feature>
<evidence type="ECO:0000259" key="4">
    <source>
        <dbReference type="Pfam" id="PF13629"/>
    </source>
</evidence>
<dbReference type="GO" id="GO:0009306">
    <property type="term" value="P:protein secretion"/>
    <property type="evidence" value="ECO:0007669"/>
    <property type="project" value="InterPro"/>
</dbReference>
<feature type="compositionally biased region" description="Pro residues" evidence="2">
    <location>
        <begin position="696"/>
        <end position="715"/>
    </location>
</feature>
<proteinExistence type="inferred from homology"/>
<feature type="compositionally biased region" description="Polar residues" evidence="2">
    <location>
        <begin position="748"/>
        <end position="764"/>
    </location>
</feature>
<keyword evidence="6" id="KW-1185">Reference proteome</keyword>
<dbReference type="PANTHER" id="PTHR30332">
    <property type="entry name" value="PROBABLE GENERAL SECRETION PATHWAY PROTEIN D"/>
    <property type="match status" value="1"/>
</dbReference>
<dbReference type="PANTHER" id="PTHR30332:SF17">
    <property type="entry name" value="TYPE IV PILIATION SYSTEM PROTEIN DR_0774-RELATED"/>
    <property type="match status" value="1"/>
</dbReference>
<dbReference type="InterPro" id="IPR032789">
    <property type="entry name" value="T2SS-T3SS_pil_N"/>
</dbReference>
<evidence type="ECO:0000256" key="2">
    <source>
        <dbReference type="SAM" id="MobiDB-lite"/>
    </source>
</evidence>
<feature type="domain" description="Type II/III secretion system secretin-like" evidence="3">
    <location>
        <begin position="451"/>
        <end position="625"/>
    </location>
</feature>
<feature type="region of interest" description="Disordered" evidence="2">
    <location>
        <begin position="298"/>
        <end position="334"/>
    </location>
</feature>
<feature type="compositionally biased region" description="Gly residues" evidence="2">
    <location>
        <begin position="323"/>
        <end position="334"/>
    </location>
</feature>
<evidence type="ECO:0000259" key="3">
    <source>
        <dbReference type="Pfam" id="PF00263"/>
    </source>
</evidence>
<evidence type="ECO:0000313" key="5">
    <source>
        <dbReference type="EMBL" id="ROH85336.1"/>
    </source>
</evidence>
<comment type="caution">
    <text evidence="5">The sequence shown here is derived from an EMBL/GenBank/DDBJ whole genome shotgun (WGS) entry which is preliminary data.</text>
</comment>
<dbReference type="EMBL" id="RJVP01000006">
    <property type="protein sequence ID" value="ROH85336.1"/>
    <property type="molecule type" value="Genomic_DNA"/>
</dbReference>
<protein>
    <submittedName>
        <fullName evidence="5">Uncharacterized protein</fullName>
    </submittedName>
</protein>
<organism evidence="5 6">
    <name type="scientific">Pseudomethylobacillus aquaticus</name>
    <dbReference type="NCBI Taxonomy" id="2676064"/>
    <lineage>
        <taxon>Bacteria</taxon>
        <taxon>Pseudomonadati</taxon>
        <taxon>Pseudomonadota</taxon>
        <taxon>Betaproteobacteria</taxon>
        <taxon>Nitrosomonadales</taxon>
        <taxon>Methylophilaceae</taxon>
        <taxon>Pseudomethylobacillus</taxon>
    </lineage>
</organism>
<dbReference type="Pfam" id="PF00263">
    <property type="entry name" value="Secretin"/>
    <property type="match status" value="1"/>
</dbReference>
<feature type="region of interest" description="Disordered" evidence="2">
    <location>
        <begin position="168"/>
        <end position="187"/>
    </location>
</feature>
<feature type="compositionally biased region" description="Low complexity" evidence="2">
    <location>
        <begin position="681"/>
        <end position="695"/>
    </location>
</feature>